<protein>
    <submittedName>
        <fullName evidence="2">Putative Outer membrane lipoprotein, Slp family</fullName>
    </submittedName>
</protein>
<dbReference type="Proteomes" id="UP000198736">
    <property type="component" value="Unassembled WGS sequence"/>
</dbReference>
<dbReference type="EMBL" id="CZPZ01000003">
    <property type="protein sequence ID" value="CUS32922.1"/>
    <property type="molecule type" value="Genomic_DNA"/>
</dbReference>
<keyword evidence="1" id="KW-0732">Signal</keyword>
<dbReference type="PROSITE" id="PS51257">
    <property type="entry name" value="PROKAR_LIPOPROTEIN"/>
    <property type="match status" value="1"/>
</dbReference>
<name>A0A0S4L822_9BACT</name>
<proteinExistence type="predicted"/>
<dbReference type="GO" id="GO:0019867">
    <property type="term" value="C:outer membrane"/>
    <property type="evidence" value="ECO:0007669"/>
    <property type="project" value="InterPro"/>
</dbReference>
<keyword evidence="3" id="KW-1185">Reference proteome</keyword>
<feature type="chain" id="PRO_5006623761" evidence="1">
    <location>
        <begin position="19"/>
        <end position="184"/>
    </location>
</feature>
<keyword evidence="2" id="KW-0449">Lipoprotein</keyword>
<dbReference type="STRING" id="1742973.COMA2_110164"/>
<dbReference type="AlphaFoldDB" id="A0A0S4L822"/>
<sequence length="184" mass="20162">MRLTFCKFWCVAAIGLIAACSLPRVVPEDLEPLVDRSVTFHEVVATPDSYQGKIVVFGGEVLKARRLKEGTQIELLQLPLDGEERPILDRRQSQGRFLAIQQEFLDPATIVEGIKMTIVGELSKAKVEHLDDVEYRYPVVIVKHLHMWPARSDAHGRPRPGFSIGVGGGTGTGVRGGGGFGIGF</sequence>
<feature type="signal peptide" evidence="1">
    <location>
        <begin position="1"/>
        <end position="18"/>
    </location>
</feature>
<organism evidence="2 3">
    <name type="scientific">Candidatus Nitrospira nitrificans</name>
    <dbReference type="NCBI Taxonomy" id="1742973"/>
    <lineage>
        <taxon>Bacteria</taxon>
        <taxon>Pseudomonadati</taxon>
        <taxon>Nitrospirota</taxon>
        <taxon>Nitrospiria</taxon>
        <taxon>Nitrospirales</taxon>
        <taxon>Nitrospiraceae</taxon>
        <taxon>Nitrospira</taxon>
    </lineage>
</organism>
<dbReference type="OrthoDB" id="5397282at2"/>
<dbReference type="Pfam" id="PF03843">
    <property type="entry name" value="Slp"/>
    <property type="match status" value="1"/>
</dbReference>
<dbReference type="PANTHER" id="PTHR37530:SF1">
    <property type="entry name" value="OUTER MEMBRANE PROTEIN SLP"/>
    <property type="match status" value="1"/>
</dbReference>
<reference evidence="3" key="1">
    <citation type="submission" date="2015-10" db="EMBL/GenBank/DDBJ databases">
        <authorList>
            <person name="Luecker S."/>
            <person name="Luecker S."/>
        </authorList>
    </citation>
    <scope>NUCLEOTIDE SEQUENCE [LARGE SCALE GENOMIC DNA]</scope>
</reference>
<evidence type="ECO:0000313" key="2">
    <source>
        <dbReference type="EMBL" id="CUS32922.1"/>
    </source>
</evidence>
<dbReference type="PANTHER" id="PTHR37530">
    <property type="entry name" value="OUTER MEMBRANE PROTEIN SLP"/>
    <property type="match status" value="1"/>
</dbReference>
<dbReference type="RefSeq" id="WP_139077018.1">
    <property type="nucleotide sequence ID" value="NZ_CZPZ01000003.1"/>
</dbReference>
<dbReference type="InterPro" id="IPR004658">
    <property type="entry name" value="OMP_Slp"/>
</dbReference>
<accession>A0A0S4L822</accession>
<evidence type="ECO:0000313" key="3">
    <source>
        <dbReference type="Proteomes" id="UP000198736"/>
    </source>
</evidence>
<gene>
    <name evidence="2" type="ORF">COMA2_110164</name>
</gene>
<evidence type="ECO:0000256" key="1">
    <source>
        <dbReference type="SAM" id="SignalP"/>
    </source>
</evidence>